<dbReference type="EMBL" id="LR026963">
    <property type="protein sequence ID" value="VBB69328.1"/>
    <property type="molecule type" value="Genomic_DNA"/>
</dbReference>
<gene>
    <name evidence="1" type="ORF">RIEGSTA812A_PEG_801</name>
</gene>
<organism evidence="1">
    <name type="scientific">invertebrate metagenome</name>
    <dbReference type="NCBI Taxonomy" id="1711999"/>
    <lineage>
        <taxon>unclassified sequences</taxon>
        <taxon>metagenomes</taxon>
        <taxon>organismal metagenomes</taxon>
    </lineage>
</organism>
<evidence type="ECO:0000313" key="1">
    <source>
        <dbReference type="EMBL" id="VBB69328.1"/>
    </source>
</evidence>
<reference evidence="1" key="1">
    <citation type="submission" date="2018-10" db="EMBL/GenBank/DDBJ databases">
        <authorList>
            <person name="Gruber-Vodicka H."/>
            <person name="Jaeckle O."/>
        </authorList>
    </citation>
    <scope>NUCLEOTIDE SEQUENCE</scope>
</reference>
<accession>A0A484HB07</accession>
<name>A0A484HB07_9ZZZZ</name>
<sequence length="50" mass="5193">MVVPLSGISLSRTGPPRPVVIGSIYQIAAEIFIGDEALGQSLLTRVGILS</sequence>
<protein>
    <submittedName>
        <fullName evidence="1">Uncharacterized protein</fullName>
    </submittedName>
</protein>
<dbReference type="AlphaFoldDB" id="A0A484HB07"/>
<proteinExistence type="predicted"/>